<dbReference type="PANTHER" id="PTHR30047:SF7">
    <property type="entry name" value="HIGH-AFFINITY CHOLINE TRANSPORT PROTEIN"/>
    <property type="match status" value="1"/>
</dbReference>
<feature type="transmembrane region" description="Helical" evidence="9">
    <location>
        <begin position="180"/>
        <end position="202"/>
    </location>
</feature>
<dbReference type="GO" id="GO:0022857">
    <property type="term" value="F:transmembrane transporter activity"/>
    <property type="evidence" value="ECO:0007669"/>
    <property type="project" value="InterPro"/>
</dbReference>
<dbReference type="EMBL" id="WHJE01000010">
    <property type="protein sequence ID" value="KAE8765422.1"/>
    <property type="molecule type" value="Genomic_DNA"/>
</dbReference>
<evidence type="ECO:0000256" key="4">
    <source>
        <dbReference type="ARBA" id="ARBA00022475"/>
    </source>
</evidence>
<dbReference type="RefSeq" id="WP_152201795.1">
    <property type="nucleotide sequence ID" value="NZ_VUKF01000008.1"/>
</dbReference>
<evidence type="ECO:0000256" key="8">
    <source>
        <dbReference type="SAM" id="MobiDB-lite"/>
    </source>
</evidence>
<feature type="transmembrane region" description="Helical" evidence="9">
    <location>
        <begin position="486"/>
        <end position="507"/>
    </location>
</feature>
<keyword evidence="3" id="KW-0813">Transport</keyword>
<dbReference type="NCBIfam" id="TIGR00842">
    <property type="entry name" value="bcct"/>
    <property type="match status" value="1"/>
</dbReference>
<evidence type="ECO:0000256" key="6">
    <source>
        <dbReference type="ARBA" id="ARBA00022989"/>
    </source>
</evidence>
<keyword evidence="11" id="KW-1185">Reference proteome</keyword>
<dbReference type="Proteomes" id="UP000451860">
    <property type="component" value="Unassembled WGS sequence"/>
</dbReference>
<dbReference type="Pfam" id="PF02028">
    <property type="entry name" value="BCCT"/>
    <property type="match status" value="1"/>
</dbReference>
<feature type="transmembrane region" description="Helical" evidence="9">
    <location>
        <begin position="519"/>
        <end position="539"/>
    </location>
</feature>
<dbReference type="AlphaFoldDB" id="A0A7J5USJ0"/>
<feature type="transmembrane region" description="Helical" evidence="9">
    <location>
        <begin position="362"/>
        <end position="379"/>
    </location>
</feature>
<dbReference type="GO" id="GO:0005886">
    <property type="term" value="C:plasma membrane"/>
    <property type="evidence" value="ECO:0007669"/>
    <property type="project" value="UniProtKB-SubCell"/>
</dbReference>
<comment type="caution">
    <text evidence="10">The sequence shown here is derived from an EMBL/GenBank/DDBJ whole genome shotgun (WGS) entry which is preliminary data.</text>
</comment>
<keyword evidence="6 9" id="KW-1133">Transmembrane helix</keyword>
<proteinExistence type="inferred from homology"/>
<keyword evidence="4" id="KW-1003">Cell membrane</keyword>
<keyword evidence="7 9" id="KW-0472">Membrane</keyword>
<evidence type="ECO:0000256" key="7">
    <source>
        <dbReference type="ARBA" id="ARBA00023136"/>
    </source>
</evidence>
<accession>A0A7J5USJ0</accession>
<organism evidence="10 11">
    <name type="scientific">Georgenia thermotolerans</name>
    <dbReference type="NCBI Taxonomy" id="527326"/>
    <lineage>
        <taxon>Bacteria</taxon>
        <taxon>Bacillati</taxon>
        <taxon>Actinomycetota</taxon>
        <taxon>Actinomycetes</taxon>
        <taxon>Micrococcales</taxon>
        <taxon>Bogoriellaceae</taxon>
        <taxon>Georgenia</taxon>
    </lineage>
</organism>
<keyword evidence="5 9" id="KW-0812">Transmembrane</keyword>
<protein>
    <submittedName>
        <fullName evidence="10">BCCT family transporter</fullName>
    </submittedName>
</protein>
<evidence type="ECO:0000256" key="1">
    <source>
        <dbReference type="ARBA" id="ARBA00004651"/>
    </source>
</evidence>
<comment type="subcellular location">
    <subcellularLocation>
        <location evidence="1">Cell membrane</location>
        <topology evidence="1">Multi-pass membrane protein</topology>
    </subcellularLocation>
</comment>
<feature type="transmembrane region" description="Helical" evidence="9">
    <location>
        <begin position="272"/>
        <end position="291"/>
    </location>
</feature>
<evidence type="ECO:0000256" key="5">
    <source>
        <dbReference type="ARBA" id="ARBA00022692"/>
    </source>
</evidence>
<evidence type="ECO:0000313" key="11">
    <source>
        <dbReference type="Proteomes" id="UP000451860"/>
    </source>
</evidence>
<feature type="transmembrane region" description="Helical" evidence="9">
    <location>
        <begin position="303"/>
        <end position="323"/>
    </location>
</feature>
<feature type="region of interest" description="Disordered" evidence="8">
    <location>
        <begin position="1"/>
        <end position="22"/>
    </location>
</feature>
<feature type="transmembrane region" description="Helical" evidence="9">
    <location>
        <begin position="91"/>
        <end position="110"/>
    </location>
</feature>
<evidence type="ECO:0000256" key="9">
    <source>
        <dbReference type="SAM" id="Phobius"/>
    </source>
</evidence>
<evidence type="ECO:0000256" key="3">
    <source>
        <dbReference type="ARBA" id="ARBA00022448"/>
    </source>
</evidence>
<gene>
    <name evidence="10" type="ORF">GB883_03895</name>
</gene>
<feature type="transmembrane region" description="Helical" evidence="9">
    <location>
        <begin position="130"/>
        <end position="151"/>
    </location>
</feature>
<evidence type="ECO:0000256" key="2">
    <source>
        <dbReference type="ARBA" id="ARBA00005658"/>
    </source>
</evidence>
<feature type="transmembrane region" description="Helical" evidence="9">
    <location>
        <begin position="436"/>
        <end position="465"/>
    </location>
</feature>
<dbReference type="OrthoDB" id="9775735at2"/>
<feature type="transmembrane region" description="Helical" evidence="9">
    <location>
        <begin position="391"/>
        <end position="416"/>
    </location>
</feature>
<reference evidence="10 11" key="1">
    <citation type="submission" date="2019-10" db="EMBL/GenBank/DDBJ databases">
        <title>Georgenia wutianyii sp. nov. and Georgenia yuyongxinii sp. nov. isolated from plateau pika (Ochotona curzoniae) in the Qinghai-Tibet plateau of China.</title>
        <authorList>
            <person name="Tian Z."/>
        </authorList>
    </citation>
    <scope>NUCLEOTIDE SEQUENCE [LARGE SCALE GENOMIC DNA]</scope>
    <source>
        <strain evidence="10 11">DSM 21501</strain>
    </source>
</reference>
<feature type="transmembrane region" description="Helical" evidence="9">
    <location>
        <begin position="231"/>
        <end position="252"/>
    </location>
</feature>
<dbReference type="InterPro" id="IPR000060">
    <property type="entry name" value="BCCT_transptr"/>
</dbReference>
<name>A0A7J5USJ0_9MICO</name>
<dbReference type="PANTHER" id="PTHR30047">
    <property type="entry name" value="HIGH-AFFINITY CHOLINE TRANSPORT PROTEIN-RELATED"/>
    <property type="match status" value="1"/>
</dbReference>
<sequence>MSTTASGAGQQPPEPSTTPQAEVGGVPAGAVALENVTLEHRPVKTRHGVARPVFYPAAGLVLLFVVVAVAFPQWLGSVIAAANDVVVNSLGWYYVLIVTGFVIFAIFLALSRLGDIKLGRDEEPPQYRLFSWFAMLFAAGMGIGLVFWGVAEPLNHYASPPPRAQGSPDVLAQGAMTYTFLHWGLHAWAIYIVVGLSVAYVVHRRRRPVSLRWALEPVLGTRRVQGGWGHLVDVVAVVGTMFGVATSLGFGVAQVGAGLDFLGILTLSRTTLVVLIIVIAGLAAISVATGLDAGIKWLSNINLVLAGLLMLLVLSFGPTLFVLREAVQSIGSYLGSLVRLSFATLPYQGVQGESWLASWTTYYWGWWMSWSPFVGIFIARISRGRTVREFIIGVLLVPTLVTFTWFSVLGGTALYRELFGAGGLIAPDGTVNNDTALFQMLAGLPGGPVLSGLAILLIVIFFVTSSDSGSYVVSMLSAGGNPNPELWTRLSWAALSGAIAAVLLGTGGTAGGLASLQTMAILVAAPFSVVMIFMCVGLFRSLQADHERSEEIRRSMVRERLVTAVVGELGGADTPPNWPIESATTARQLRERLIRRPGSPGRRPGPPRE</sequence>
<evidence type="ECO:0000313" key="10">
    <source>
        <dbReference type="EMBL" id="KAE8765422.1"/>
    </source>
</evidence>
<feature type="transmembrane region" description="Helical" evidence="9">
    <location>
        <begin position="53"/>
        <end position="71"/>
    </location>
</feature>
<comment type="similarity">
    <text evidence="2">Belongs to the BCCT transporter (TC 2.A.15) family.</text>
</comment>